<accession>A0A843XHS1</accession>
<evidence type="ECO:0000256" key="1">
    <source>
        <dbReference type="SAM" id="MobiDB-lite"/>
    </source>
</evidence>
<reference evidence="2" key="1">
    <citation type="submission" date="2017-07" db="EMBL/GenBank/DDBJ databases">
        <title>Taro Niue Genome Assembly and Annotation.</title>
        <authorList>
            <person name="Atibalentja N."/>
            <person name="Keating K."/>
            <person name="Fields C.J."/>
        </authorList>
    </citation>
    <scope>NUCLEOTIDE SEQUENCE</scope>
    <source>
        <strain evidence="2">Niue_2</strain>
        <tissue evidence="2">Leaf</tissue>
    </source>
</reference>
<name>A0A843XHS1_COLES</name>
<dbReference type="AlphaFoldDB" id="A0A843XHS1"/>
<dbReference type="Proteomes" id="UP000652761">
    <property type="component" value="Unassembled WGS sequence"/>
</dbReference>
<dbReference type="EMBL" id="NMUH01008722">
    <property type="protein sequence ID" value="MQM19178.1"/>
    <property type="molecule type" value="Genomic_DNA"/>
</dbReference>
<proteinExistence type="predicted"/>
<feature type="region of interest" description="Disordered" evidence="1">
    <location>
        <begin position="330"/>
        <end position="503"/>
    </location>
</feature>
<feature type="compositionally biased region" description="Basic residues" evidence="1">
    <location>
        <begin position="252"/>
        <end position="269"/>
    </location>
</feature>
<feature type="compositionally biased region" description="Low complexity" evidence="1">
    <location>
        <begin position="419"/>
        <end position="439"/>
    </location>
</feature>
<organism evidence="2 3">
    <name type="scientific">Colocasia esculenta</name>
    <name type="common">Wild taro</name>
    <name type="synonym">Arum esculentum</name>
    <dbReference type="NCBI Taxonomy" id="4460"/>
    <lineage>
        <taxon>Eukaryota</taxon>
        <taxon>Viridiplantae</taxon>
        <taxon>Streptophyta</taxon>
        <taxon>Embryophyta</taxon>
        <taxon>Tracheophyta</taxon>
        <taxon>Spermatophyta</taxon>
        <taxon>Magnoliopsida</taxon>
        <taxon>Liliopsida</taxon>
        <taxon>Araceae</taxon>
        <taxon>Aroideae</taxon>
        <taxon>Colocasieae</taxon>
        <taxon>Colocasia</taxon>
    </lineage>
</organism>
<sequence>MAEVMMERMKFARDQLWDTKSKLNISLPYAHLLTKVFQHFGVDVSGAVVEKMGQAIRSRNLRKSGFSVVSGVWTKTSIAEGEPILGEAQEVQLEAVAVESEGPSVVAELAVREAAAPSTSLEVAAISEVAMETQVAEENSEVSDSIRRSEDPLPTSSVASVLRQLLDSIHSSQVDQNTGGSLVDQFVAPGHIEDFGEQGRFVEDAPIQGEQDIEKEATSQGALSEDAPVNEEQFEAPIEIGEQAEKGSPSRKTSHKKQKKSLKKMHSKPILKRLNDQGAVLDLVHSAVNTVIERQASLSNDNFQSNVTLKWFDKELSSMKLMLSEVVKAVGPKDPTPQENVPSGPREVVAGPSGQVSADFVERPSGPSVQVPKGLSGPSVQVPEGPSGPSVEESGLEKESVNPVDPVAEQEDQAVAPEPLASSSLTTPAAPSPASSSTAPPYPTTFKRPRSRSVSSPQPLSSQLASSPASSIIILPPPSSPPQFPLASSSAGPSSSGPSTSEPFVLPTVTLDSIFNPPTPPSFITIIPEGAQLTQIEIQDIKDEFEVAILHSVLAIGTHSHRTDSSSPISKKRRLTSSHPVSSEPCYPSLWFSLSVSNKQKLIYEEYLQKVVFAHIFGLPFQNLSEHLTTIFPYTHLSKAQQSKIFSMTEAKTEEQWARSNKDLYSQFRRVQAARYPPRETPLPLSEWFQIHLRNLFGPFIKKEIKFIRQYQMYSNYCYVHRLPESQLGQFRSAIRALSSSTAHTEPLQVDFATLVIPDVVFLPPLHALIMDSSVGTLIFERAARVMARLFVQDGRDLSFPRFVFRQYLQGHIKADVLAPILSECERLSPEEWMHLYPFSAQQLGDLNASQASSNQPLLSPSEFLDANSLHLIWDSYLTCVERYKVFFALKQEFRSLKIDYPLKIEAFLCFASFGSFLTYKLALGRVNFTSKGWLPPWDPPIKLILAAFQAFFKEQERRALPVIRRFGSLLSPAHYLSVNPQT</sequence>
<feature type="compositionally biased region" description="Low complexity" evidence="1">
    <location>
        <begin position="485"/>
        <end position="499"/>
    </location>
</feature>
<evidence type="ECO:0000313" key="3">
    <source>
        <dbReference type="Proteomes" id="UP000652761"/>
    </source>
</evidence>
<feature type="compositionally biased region" description="Pro residues" evidence="1">
    <location>
        <begin position="475"/>
        <end position="484"/>
    </location>
</feature>
<keyword evidence="3" id="KW-1185">Reference proteome</keyword>
<gene>
    <name evidence="2" type="ORF">Taro_052178</name>
</gene>
<protein>
    <submittedName>
        <fullName evidence="2">Uncharacterized protein</fullName>
    </submittedName>
</protein>
<feature type="compositionally biased region" description="Low complexity" evidence="1">
    <location>
        <begin position="452"/>
        <end position="474"/>
    </location>
</feature>
<evidence type="ECO:0000313" key="2">
    <source>
        <dbReference type="EMBL" id="MQM19178.1"/>
    </source>
</evidence>
<feature type="region of interest" description="Disordered" evidence="1">
    <location>
        <begin position="241"/>
        <end position="269"/>
    </location>
</feature>
<comment type="caution">
    <text evidence="2">The sequence shown here is derived from an EMBL/GenBank/DDBJ whole genome shotgun (WGS) entry which is preliminary data.</text>
</comment>
<feature type="region of interest" description="Disordered" evidence="1">
    <location>
        <begin position="560"/>
        <end position="583"/>
    </location>
</feature>